<dbReference type="PANTHER" id="PTHR46985:SF2">
    <property type="entry name" value="APOPTOSIS-ASSOCIATED SPECK-LIKE PROTEIN CONTAINING A CARD"/>
    <property type="match status" value="1"/>
</dbReference>
<dbReference type="SMART" id="SM01289">
    <property type="entry name" value="PYRIN"/>
    <property type="match status" value="1"/>
</dbReference>
<dbReference type="AlphaFoldDB" id="A0A8J1LPX1"/>
<dbReference type="GO" id="GO:0097193">
    <property type="term" value="P:intrinsic apoptotic signaling pathway"/>
    <property type="evidence" value="ECO:0000318"/>
    <property type="project" value="GO_Central"/>
</dbReference>
<dbReference type="OrthoDB" id="10058437at2759"/>
<dbReference type="Gene3D" id="1.10.533.10">
    <property type="entry name" value="Death Domain, Fas"/>
    <property type="match status" value="2"/>
</dbReference>
<name>A0A8J1LPX1_XENLA</name>
<dbReference type="GeneID" id="444817"/>
<proteinExistence type="predicted"/>
<gene>
    <name evidence="10" type="primary">pycard.L</name>
    <name evidence="10" type="synonym">asc</name>
    <name evidence="10" type="synonym">card5</name>
    <name evidence="10" type="synonym">pycard</name>
    <name evidence="10" type="synonym">tms</name>
    <name evidence="10" type="synonym">tms-1</name>
    <name evidence="10" type="synonym">tms1</name>
</gene>
<keyword evidence="2" id="KW-0963">Cytoplasm</keyword>
<dbReference type="InterPro" id="IPR033516">
    <property type="entry name" value="CARD8/ASC/NALP1_CARD"/>
</dbReference>
<sequence length="204" mass="23596">MGQTVRDLLLETLEELGEKQFKKFKGKLNDWEVNAGYKVIPKCRLEKADEDDVADLIISFYAETYGIEVTLGVLTAIGDMEHHGKLRKSWQEGECLFAAPTPSVKPEAGNERVTPTVGQSFVDKHRAALITRMSHIDPVLDNLLDNKILTDEQYDTVRSNRTSQEKMRQLYDYVRSWGRDEKERFYQYLLKHNKPLIKDLEMNS</sequence>
<evidence type="ECO:0000256" key="2">
    <source>
        <dbReference type="ARBA" id="ARBA00022490"/>
    </source>
</evidence>
<keyword evidence="4" id="KW-0391">Immunity</keyword>
<dbReference type="GO" id="GO:0140608">
    <property type="term" value="F:cysteine-type endopeptidase activator activity"/>
    <property type="evidence" value="ECO:0000318"/>
    <property type="project" value="GO_Central"/>
</dbReference>
<dbReference type="CTD" id="444817"/>
<dbReference type="GO" id="GO:0002218">
    <property type="term" value="P:activation of innate immune response"/>
    <property type="evidence" value="ECO:0000318"/>
    <property type="project" value="GO_Central"/>
</dbReference>
<dbReference type="GO" id="GO:0045087">
    <property type="term" value="P:innate immune response"/>
    <property type="evidence" value="ECO:0007669"/>
    <property type="project" value="UniProtKB-KW"/>
</dbReference>
<dbReference type="Pfam" id="PF00619">
    <property type="entry name" value="CARD"/>
    <property type="match status" value="1"/>
</dbReference>
<keyword evidence="5" id="KW-0395">Inflammatory response</keyword>
<dbReference type="InterPro" id="IPR001315">
    <property type="entry name" value="CARD"/>
</dbReference>
<dbReference type="RefSeq" id="XP_041431587.1">
    <property type="nucleotide sequence ID" value="XM_041575653.1"/>
</dbReference>
<keyword evidence="9" id="KW-1185">Reference proteome</keyword>
<feature type="domain" description="CARD" evidence="7">
    <location>
        <begin position="114"/>
        <end position="204"/>
    </location>
</feature>
<evidence type="ECO:0000259" key="7">
    <source>
        <dbReference type="PROSITE" id="PS50209"/>
    </source>
</evidence>
<dbReference type="Proteomes" id="UP000186698">
    <property type="component" value="Chromosome 9_10L"/>
</dbReference>
<dbReference type="PROSITE" id="PS50824">
    <property type="entry name" value="DAPIN"/>
    <property type="match status" value="1"/>
</dbReference>
<evidence type="ECO:0000313" key="10">
    <source>
        <dbReference type="RefSeq" id="XP_041431587.1"/>
    </source>
</evidence>
<dbReference type="FunFam" id="1.10.533.10:FF:000013">
    <property type="entry name" value="Apoptosis-associated speck-like protein containing a CARD"/>
    <property type="match status" value="1"/>
</dbReference>
<evidence type="ECO:0000256" key="4">
    <source>
        <dbReference type="ARBA" id="ARBA00022859"/>
    </source>
</evidence>
<dbReference type="Pfam" id="PF02758">
    <property type="entry name" value="PYRIN"/>
    <property type="match status" value="1"/>
</dbReference>
<reference evidence="10" key="1">
    <citation type="submission" date="2025-08" db="UniProtKB">
        <authorList>
            <consortium name="RefSeq"/>
        </authorList>
    </citation>
    <scope>IDENTIFICATION</scope>
    <source>
        <strain evidence="10">J_2021</strain>
        <tissue evidence="10">Erythrocytes</tissue>
    </source>
</reference>
<evidence type="ECO:0000313" key="9">
    <source>
        <dbReference type="Proteomes" id="UP000186698"/>
    </source>
</evidence>
<dbReference type="InterPro" id="IPR051249">
    <property type="entry name" value="NLRP_Inflammasome"/>
</dbReference>
<organism evidence="9 10">
    <name type="scientific">Xenopus laevis</name>
    <name type="common">African clawed frog</name>
    <dbReference type="NCBI Taxonomy" id="8355"/>
    <lineage>
        <taxon>Eukaryota</taxon>
        <taxon>Metazoa</taxon>
        <taxon>Chordata</taxon>
        <taxon>Craniata</taxon>
        <taxon>Vertebrata</taxon>
        <taxon>Euteleostomi</taxon>
        <taxon>Amphibia</taxon>
        <taxon>Batrachia</taxon>
        <taxon>Anura</taxon>
        <taxon>Pipoidea</taxon>
        <taxon>Pipidae</taxon>
        <taxon>Xenopodinae</taxon>
        <taxon>Xenopus</taxon>
        <taxon>Xenopus</taxon>
    </lineage>
</organism>
<dbReference type="GO" id="GO:0005634">
    <property type="term" value="C:nucleus"/>
    <property type="evidence" value="ECO:0000318"/>
    <property type="project" value="GO_Central"/>
</dbReference>
<protein>
    <submittedName>
        <fullName evidence="10">PYD and CARD domain containing L homeolog isoform X1</fullName>
    </submittedName>
</protein>
<dbReference type="GO" id="GO:0072559">
    <property type="term" value="C:NLRP3 inflammasome complex"/>
    <property type="evidence" value="ECO:0000318"/>
    <property type="project" value="GO_Central"/>
</dbReference>
<feature type="domain" description="Pyrin" evidence="8">
    <location>
        <begin position="1"/>
        <end position="92"/>
    </location>
</feature>
<keyword evidence="3" id="KW-0399">Innate immunity</keyword>
<evidence type="ECO:0000256" key="5">
    <source>
        <dbReference type="ARBA" id="ARBA00023198"/>
    </source>
</evidence>
<dbReference type="GO" id="GO:0042981">
    <property type="term" value="P:regulation of apoptotic process"/>
    <property type="evidence" value="ECO:0007669"/>
    <property type="project" value="InterPro"/>
</dbReference>
<comment type="subcellular location">
    <subcellularLocation>
        <location evidence="1">Inflammasome</location>
    </subcellularLocation>
</comment>
<dbReference type="GO" id="GO:0038187">
    <property type="term" value="F:pattern recognition receptor activity"/>
    <property type="evidence" value="ECO:0000318"/>
    <property type="project" value="GO_Central"/>
</dbReference>
<keyword evidence="6" id="KW-1271">Inflammasome</keyword>
<accession>A0A8J1LPX1</accession>
<dbReference type="PANTHER" id="PTHR46985">
    <property type="entry name" value="NACHT, LRR AND PYD DOMAINS-CONTAINING PROTEIN 1"/>
    <property type="match status" value="1"/>
</dbReference>
<dbReference type="InterPro" id="IPR004020">
    <property type="entry name" value="DAPIN"/>
</dbReference>
<dbReference type="InterPro" id="IPR011029">
    <property type="entry name" value="DEATH-like_dom_sf"/>
</dbReference>
<evidence type="ECO:0000256" key="6">
    <source>
        <dbReference type="ARBA" id="ARBA00023233"/>
    </source>
</evidence>
<dbReference type="CDD" id="cd08330">
    <property type="entry name" value="CARD_ASC_NALP1"/>
    <property type="match status" value="1"/>
</dbReference>
<evidence type="ECO:0000256" key="3">
    <source>
        <dbReference type="ARBA" id="ARBA00022588"/>
    </source>
</evidence>
<dbReference type="PROSITE" id="PS50209">
    <property type="entry name" value="CARD"/>
    <property type="match status" value="1"/>
</dbReference>
<dbReference type="CDD" id="cd08321">
    <property type="entry name" value="Pyrin_ASC-like"/>
    <property type="match status" value="1"/>
</dbReference>
<dbReference type="GO" id="GO:0006954">
    <property type="term" value="P:inflammatory response"/>
    <property type="evidence" value="ECO:0000318"/>
    <property type="project" value="GO_Central"/>
</dbReference>
<evidence type="ECO:0000256" key="1">
    <source>
        <dbReference type="ARBA" id="ARBA00004110"/>
    </source>
</evidence>
<dbReference type="SUPFAM" id="SSF47986">
    <property type="entry name" value="DEATH domain"/>
    <property type="match status" value="2"/>
</dbReference>
<evidence type="ECO:0000259" key="8">
    <source>
        <dbReference type="PROSITE" id="PS50824"/>
    </source>
</evidence>